<dbReference type="InterPro" id="IPR035906">
    <property type="entry name" value="MetI-like_sf"/>
</dbReference>
<evidence type="ECO:0000256" key="5">
    <source>
        <dbReference type="ARBA" id="ARBA00022989"/>
    </source>
</evidence>
<dbReference type="HOGENOM" id="CLU_016047_1_1_0"/>
<feature type="transmembrane region" description="Helical" evidence="7">
    <location>
        <begin position="195"/>
        <end position="218"/>
    </location>
</feature>
<dbReference type="PROSITE" id="PS50928">
    <property type="entry name" value="ABC_TM1"/>
    <property type="match status" value="1"/>
</dbReference>
<dbReference type="EMBL" id="DF820476">
    <property type="protein sequence ID" value="GAK60998.1"/>
    <property type="molecule type" value="Genomic_DNA"/>
</dbReference>
<comment type="subcellular location">
    <subcellularLocation>
        <location evidence="1 7">Cell membrane</location>
        <topology evidence="1 7">Multi-pass membrane protein</topology>
    </subcellularLocation>
</comment>
<keyword evidence="2 7" id="KW-0813">Transport</keyword>
<feature type="transmembrane region" description="Helical" evidence="7">
    <location>
        <begin position="107"/>
        <end position="133"/>
    </location>
</feature>
<keyword evidence="10" id="KW-1185">Reference proteome</keyword>
<comment type="similarity">
    <text evidence="7">Belongs to the binding-protein-dependent transport system permease family.</text>
</comment>
<keyword evidence="6 7" id="KW-0472">Membrane</keyword>
<dbReference type="Gene3D" id="1.10.3720.10">
    <property type="entry name" value="MetI-like"/>
    <property type="match status" value="1"/>
</dbReference>
<feature type="transmembrane region" description="Helical" evidence="7">
    <location>
        <begin position="12"/>
        <end position="35"/>
    </location>
</feature>
<feature type="transmembrane region" description="Helical" evidence="7">
    <location>
        <begin position="73"/>
        <end position="100"/>
    </location>
</feature>
<dbReference type="eggNOG" id="COG0395">
    <property type="taxonomic scope" value="Bacteria"/>
</dbReference>
<keyword evidence="5 7" id="KW-1133">Transmembrane helix</keyword>
<reference evidence="9" key="1">
    <citation type="journal article" date="2015" name="PeerJ">
        <title>First genomic representation of candidate bacterial phylum KSB3 points to enhanced environmental sensing as a trigger of wastewater bulking.</title>
        <authorList>
            <person name="Sekiguchi Y."/>
            <person name="Ohashi A."/>
            <person name="Parks D.H."/>
            <person name="Yamauchi T."/>
            <person name="Tyson G.W."/>
            <person name="Hugenholtz P."/>
        </authorList>
    </citation>
    <scope>NUCLEOTIDE SEQUENCE [LARGE SCALE GENOMIC DNA]</scope>
</reference>
<evidence type="ECO:0000256" key="1">
    <source>
        <dbReference type="ARBA" id="ARBA00004651"/>
    </source>
</evidence>
<feature type="transmembrane region" description="Helical" evidence="7">
    <location>
        <begin position="139"/>
        <end position="159"/>
    </location>
</feature>
<name>A0A081C8U3_VECG1</name>
<dbReference type="SUPFAM" id="SSF161098">
    <property type="entry name" value="MetI-like"/>
    <property type="match status" value="1"/>
</dbReference>
<dbReference type="CDD" id="cd06261">
    <property type="entry name" value="TM_PBP2"/>
    <property type="match status" value="1"/>
</dbReference>
<dbReference type="GO" id="GO:0055085">
    <property type="term" value="P:transmembrane transport"/>
    <property type="evidence" value="ECO:0007669"/>
    <property type="project" value="InterPro"/>
</dbReference>
<evidence type="ECO:0000256" key="4">
    <source>
        <dbReference type="ARBA" id="ARBA00022692"/>
    </source>
</evidence>
<gene>
    <name evidence="9" type="ORF">U27_00896</name>
</gene>
<dbReference type="AlphaFoldDB" id="A0A081C8U3"/>
<proteinExistence type="inferred from homology"/>
<evidence type="ECO:0000256" key="3">
    <source>
        <dbReference type="ARBA" id="ARBA00022475"/>
    </source>
</evidence>
<dbReference type="Proteomes" id="UP000030661">
    <property type="component" value="Unassembled WGS sequence"/>
</dbReference>
<protein>
    <submittedName>
        <fullName evidence="9">Carbohydrate ABC transporter membrane protein 2, CUT1 family</fullName>
    </submittedName>
</protein>
<sequence length="279" mass="32266">MSRYRKKLRFSRIVLHLVLLCTSLFMVSPFIWMFLTSFKPDVEIVTETPKFLPDTWVVEHYAKLPQKAPFFRFFLNGILVSSVSTVFVLFGSAAAGYIFAKYKFRSLSFFFFLIIATILIPIQTYMIPLYLFLNWMGWINTYQGMIFPLIIMSSGIFFLRQHIRGSIPNDFIDAARIDGATEFHIFRTIILPLSISPLAAISIVNWIYTWSLFIWYLIVANSEDMFTMEVGLMYFQRAFSVDYGGIMAACMATIVPVLVVFLLFRTQIIEGVSFTGVKY</sequence>
<evidence type="ECO:0000256" key="7">
    <source>
        <dbReference type="RuleBase" id="RU363032"/>
    </source>
</evidence>
<feature type="transmembrane region" description="Helical" evidence="7">
    <location>
        <begin position="243"/>
        <end position="264"/>
    </location>
</feature>
<dbReference type="InterPro" id="IPR000515">
    <property type="entry name" value="MetI-like"/>
</dbReference>
<keyword evidence="3" id="KW-1003">Cell membrane</keyword>
<dbReference type="STRING" id="1499967.U27_00896"/>
<evidence type="ECO:0000313" key="9">
    <source>
        <dbReference type="EMBL" id="GAK60998.1"/>
    </source>
</evidence>
<dbReference type="Pfam" id="PF00528">
    <property type="entry name" value="BPD_transp_1"/>
    <property type="match status" value="1"/>
</dbReference>
<evidence type="ECO:0000259" key="8">
    <source>
        <dbReference type="PROSITE" id="PS50928"/>
    </source>
</evidence>
<dbReference type="PANTHER" id="PTHR43744">
    <property type="entry name" value="ABC TRANSPORTER PERMEASE PROTEIN MG189-RELATED-RELATED"/>
    <property type="match status" value="1"/>
</dbReference>
<accession>A0A081C8U3</accession>
<evidence type="ECO:0000313" key="10">
    <source>
        <dbReference type="Proteomes" id="UP000030661"/>
    </source>
</evidence>
<keyword evidence="4 7" id="KW-0812">Transmembrane</keyword>
<evidence type="ECO:0000256" key="2">
    <source>
        <dbReference type="ARBA" id="ARBA00022448"/>
    </source>
</evidence>
<feature type="domain" description="ABC transmembrane type-1" evidence="8">
    <location>
        <begin position="74"/>
        <end position="264"/>
    </location>
</feature>
<dbReference type="PANTHER" id="PTHR43744:SF12">
    <property type="entry name" value="ABC TRANSPORTER PERMEASE PROTEIN MG189-RELATED"/>
    <property type="match status" value="1"/>
</dbReference>
<dbReference type="GO" id="GO:0005886">
    <property type="term" value="C:plasma membrane"/>
    <property type="evidence" value="ECO:0007669"/>
    <property type="project" value="UniProtKB-SubCell"/>
</dbReference>
<organism evidence="9">
    <name type="scientific">Vecturithrix granuli</name>
    <dbReference type="NCBI Taxonomy" id="1499967"/>
    <lineage>
        <taxon>Bacteria</taxon>
        <taxon>Candidatus Moduliflexota</taxon>
        <taxon>Candidatus Vecturitrichia</taxon>
        <taxon>Candidatus Vecturitrichales</taxon>
        <taxon>Candidatus Vecturitrichaceae</taxon>
        <taxon>Candidatus Vecturithrix</taxon>
    </lineage>
</organism>
<evidence type="ECO:0000256" key="6">
    <source>
        <dbReference type="ARBA" id="ARBA00023136"/>
    </source>
</evidence>